<sequence>MISRILLVDDDKGLLEMIRLLLKREGYSHIDTAMTGQQAKELIQGRSYDLIVLDVMLPDTSGFDLCQEIRKTSKVPILFLTSRTSDIDKLVGFGYGGDDYVTKPFHSLELVARIKALLRRHRYLQEQMEQQQPEIRDYGRFQVIRSAGELKVEGKQVDCSAREFQLLLFFCDHPHHIFSVSELYEKVWKQEALGEEKTVVMHISRLRRKIEADQKQPRFLINVRGLGYKFVPPRKGEER</sequence>
<dbReference type="CDD" id="cd17574">
    <property type="entry name" value="REC_OmpR"/>
    <property type="match status" value="1"/>
</dbReference>
<dbReference type="SMART" id="SM00448">
    <property type="entry name" value="REC"/>
    <property type="match status" value="1"/>
</dbReference>
<comment type="subcellular location">
    <subcellularLocation>
        <location evidence="1">Cytoplasm</location>
    </subcellularLocation>
</comment>
<dbReference type="SMART" id="SM00862">
    <property type="entry name" value="Trans_reg_C"/>
    <property type="match status" value="1"/>
</dbReference>
<dbReference type="GO" id="GO:0005829">
    <property type="term" value="C:cytosol"/>
    <property type="evidence" value="ECO:0007669"/>
    <property type="project" value="TreeGrafter"/>
</dbReference>
<dbReference type="SUPFAM" id="SSF52172">
    <property type="entry name" value="CheY-like"/>
    <property type="match status" value="1"/>
</dbReference>
<keyword evidence="4" id="KW-0805">Transcription regulation</keyword>
<keyword evidence="5 8" id="KW-0238">DNA-binding</keyword>
<feature type="modified residue" description="4-aspartylphosphate" evidence="7">
    <location>
        <position position="54"/>
    </location>
</feature>
<feature type="domain" description="Response regulatory" evidence="9">
    <location>
        <begin position="4"/>
        <end position="118"/>
    </location>
</feature>
<dbReference type="PROSITE" id="PS51755">
    <property type="entry name" value="OMPR_PHOB"/>
    <property type="match status" value="1"/>
</dbReference>
<keyword evidence="12" id="KW-1185">Reference proteome</keyword>
<dbReference type="InterPro" id="IPR016032">
    <property type="entry name" value="Sig_transdc_resp-reg_C-effctor"/>
</dbReference>
<dbReference type="InterPro" id="IPR001867">
    <property type="entry name" value="OmpR/PhoB-type_DNA-bd"/>
</dbReference>
<dbReference type="GO" id="GO:0000976">
    <property type="term" value="F:transcription cis-regulatory region binding"/>
    <property type="evidence" value="ECO:0007669"/>
    <property type="project" value="TreeGrafter"/>
</dbReference>
<dbReference type="EMBL" id="CP048104">
    <property type="protein sequence ID" value="QKG85127.1"/>
    <property type="molecule type" value="Genomic_DNA"/>
</dbReference>
<organism evidence="11 12">
    <name type="scientific">Kroppenstedtia pulmonis</name>
    <dbReference type="NCBI Taxonomy" id="1380685"/>
    <lineage>
        <taxon>Bacteria</taxon>
        <taxon>Bacillati</taxon>
        <taxon>Bacillota</taxon>
        <taxon>Bacilli</taxon>
        <taxon>Bacillales</taxon>
        <taxon>Thermoactinomycetaceae</taxon>
        <taxon>Kroppenstedtia</taxon>
    </lineage>
</organism>
<evidence type="ECO:0000256" key="7">
    <source>
        <dbReference type="PROSITE-ProRule" id="PRU00169"/>
    </source>
</evidence>
<reference evidence="11 12" key="1">
    <citation type="submission" date="2020-01" db="EMBL/GenBank/DDBJ databases">
        <authorList>
            <person name="Gulvik C.A."/>
            <person name="Batra D.G."/>
        </authorList>
    </citation>
    <scope>NUCLEOTIDE SEQUENCE [LARGE SCALE GENOMIC DNA]</scope>
    <source>
        <strain evidence="11 12">W9323</strain>
    </source>
</reference>
<dbReference type="GO" id="GO:0006355">
    <property type="term" value="P:regulation of DNA-templated transcription"/>
    <property type="evidence" value="ECO:0007669"/>
    <property type="project" value="InterPro"/>
</dbReference>
<name>A0A7D3XQW3_9BACL</name>
<dbReference type="GO" id="GO:0032993">
    <property type="term" value="C:protein-DNA complex"/>
    <property type="evidence" value="ECO:0007669"/>
    <property type="project" value="TreeGrafter"/>
</dbReference>
<dbReference type="InterPro" id="IPR011006">
    <property type="entry name" value="CheY-like_superfamily"/>
</dbReference>
<accession>A0A7D3XQW3</accession>
<dbReference type="Pfam" id="PF00072">
    <property type="entry name" value="Response_reg"/>
    <property type="match status" value="1"/>
</dbReference>
<dbReference type="PROSITE" id="PS50110">
    <property type="entry name" value="RESPONSE_REGULATORY"/>
    <property type="match status" value="1"/>
</dbReference>
<evidence type="ECO:0000256" key="2">
    <source>
        <dbReference type="ARBA" id="ARBA00022553"/>
    </source>
</evidence>
<dbReference type="PANTHER" id="PTHR48111">
    <property type="entry name" value="REGULATOR OF RPOS"/>
    <property type="match status" value="1"/>
</dbReference>
<dbReference type="InterPro" id="IPR039420">
    <property type="entry name" value="WalR-like"/>
</dbReference>
<dbReference type="Gene3D" id="3.40.50.2300">
    <property type="match status" value="1"/>
</dbReference>
<evidence type="ECO:0000256" key="4">
    <source>
        <dbReference type="ARBA" id="ARBA00023015"/>
    </source>
</evidence>
<dbReference type="Pfam" id="PF00486">
    <property type="entry name" value="Trans_reg_C"/>
    <property type="match status" value="1"/>
</dbReference>
<keyword evidence="3" id="KW-0902">Two-component regulatory system</keyword>
<keyword evidence="6" id="KW-0804">Transcription</keyword>
<dbReference type="InterPro" id="IPR001789">
    <property type="entry name" value="Sig_transdc_resp-reg_receiver"/>
</dbReference>
<dbReference type="Gene3D" id="1.10.10.10">
    <property type="entry name" value="Winged helix-like DNA-binding domain superfamily/Winged helix DNA-binding domain"/>
    <property type="match status" value="1"/>
</dbReference>
<keyword evidence="2 7" id="KW-0597">Phosphoprotein</keyword>
<dbReference type="SUPFAM" id="SSF46894">
    <property type="entry name" value="C-terminal effector domain of the bipartite response regulators"/>
    <property type="match status" value="1"/>
</dbReference>
<gene>
    <name evidence="11" type="ORF">GXN76_12050</name>
</gene>
<evidence type="ECO:0000259" key="9">
    <source>
        <dbReference type="PROSITE" id="PS50110"/>
    </source>
</evidence>
<dbReference type="AlphaFoldDB" id="A0A7D3XQW3"/>
<feature type="DNA-binding region" description="OmpR/PhoB-type" evidence="8">
    <location>
        <begin position="133"/>
        <end position="232"/>
    </location>
</feature>
<dbReference type="InterPro" id="IPR036388">
    <property type="entry name" value="WH-like_DNA-bd_sf"/>
</dbReference>
<dbReference type="GO" id="GO:0000156">
    <property type="term" value="F:phosphorelay response regulator activity"/>
    <property type="evidence" value="ECO:0007669"/>
    <property type="project" value="TreeGrafter"/>
</dbReference>
<protein>
    <submittedName>
        <fullName evidence="11">Response regulator transcription factor</fullName>
    </submittedName>
</protein>
<evidence type="ECO:0000313" key="11">
    <source>
        <dbReference type="EMBL" id="QKG85127.1"/>
    </source>
</evidence>
<proteinExistence type="predicted"/>
<dbReference type="KEGG" id="kpul:GXN76_12050"/>
<dbReference type="CDD" id="cd00383">
    <property type="entry name" value="trans_reg_C"/>
    <property type="match status" value="1"/>
</dbReference>
<dbReference type="RefSeq" id="WP_173223487.1">
    <property type="nucleotide sequence ID" value="NZ_CP048104.1"/>
</dbReference>
<evidence type="ECO:0000256" key="3">
    <source>
        <dbReference type="ARBA" id="ARBA00023012"/>
    </source>
</evidence>
<dbReference type="PANTHER" id="PTHR48111:SF52">
    <property type="entry name" value="TRANSCRIPTIONAL REGULATORY PROTEIN YVRH"/>
    <property type="match status" value="1"/>
</dbReference>
<evidence type="ECO:0000256" key="8">
    <source>
        <dbReference type="PROSITE-ProRule" id="PRU01091"/>
    </source>
</evidence>
<dbReference type="FunFam" id="1.10.10.10:FF:000018">
    <property type="entry name" value="DNA-binding response regulator ResD"/>
    <property type="match status" value="1"/>
</dbReference>
<evidence type="ECO:0000256" key="1">
    <source>
        <dbReference type="ARBA" id="ARBA00004496"/>
    </source>
</evidence>
<dbReference type="FunFam" id="3.40.50.2300:FF:000001">
    <property type="entry name" value="DNA-binding response regulator PhoB"/>
    <property type="match status" value="1"/>
</dbReference>
<feature type="domain" description="OmpR/PhoB-type" evidence="10">
    <location>
        <begin position="133"/>
        <end position="232"/>
    </location>
</feature>
<dbReference type="Proteomes" id="UP000503088">
    <property type="component" value="Chromosome"/>
</dbReference>
<evidence type="ECO:0000313" key="12">
    <source>
        <dbReference type="Proteomes" id="UP000503088"/>
    </source>
</evidence>
<evidence type="ECO:0000256" key="6">
    <source>
        <dbReference type="ARBA" id="ARBA00023163"/>
    </source>
</evidence>
<dbReference type="Gene3D" id="6.10.250.690">
    <property type="match status" value="1"/>
</dbReference>
<evidence type="ECO:0000259" key="10">
    <source>
        <dbReference type="PROSITE" id="PS51755"/>
    </source>
</evidence>
<evidence type="ECO:0000256" key="5">
    <source>
        <dbReference type="ARBA" id="ARBA00023125"/>
    </source>
</evidence>